<evidence type="ECO:0000256" key="1">
    <source>
        <dbReference type="SAM" id="MobiDB-lite"/>
    </source>
</evidence>
<dbReference type="AlphaFoldDB" id="A0A7G9STY3"/>
<dbReference type="EMBL" id="CP060719">
    <property type="protein sequence ID" value="QNN71308.1"/>
    <property type="molecule type" value="Genomic_DNA"/>
</dbReference>
<feature type="chain" id="PRO_5028956989" evidence="2">
    <location>
        <begin position="21"/>
        <end position="202"/>
    </location>
</feature>
<feature type="compositionally biased region" description="Low complexity" evidence="1">
    <location>
        <begin position="83"/>
        <end position="95"/>
    </location>
</feature>
<dbReference type="Proteomes" id="UP000515804">
    <property type="component" value="Chromosome"/>
</dbReference>
<evidence type="ECO:0000256" key="2">
    <source>
        <dbReference type="SAM" id="SignalP"/>
    </source>
</evidence>
<accession>A0A7G9STY3</accession>
<dbReference type="RefSeq" id="WP_187553821.1">
    <property type="nucleotide sequence ID" value="NZ_BMZL01000002.1"/>
</dbReference>
<gene>
    <name evidence="3" type="ORF">H9L16_07080</name>
</gene>
<keyword evidence="2" id="KW-0732">Signal</keyword>
<organism evidence="3 4">
    <name type="scientific">Thermomonas carbonis</name>
    <dbReference type="NCBI Taxonomy" id="1463158"/>
    <lineage>
        <taxon>Bacteria</taxon>
        <taxon>Pseudomonadati</taxon>
        <taxon>Pseudomonadota</taxon>
        <taxon>Gammaproteobacteria</taxon>
        <taxon>Lysobacterales</taxon>
        <taxon>Lysobacteraceae</taxon>
        <taxon>Thermomonas</taxon>
    </lineage>
</organism>
<evidence type="ECO:0000313" key="4">
    <source>
        <dbReference type="Proteomes" id="UP000515804"/>
    </source>
</evidence>
<dbReference type="PROSITE" id="PS51257">
    <property type="entry name" value="PROKAR_LIPOPROTEIN"/>
    <property type="match status" value="1"/>
</dbReference>
<feature type="signal peptide" evidence="2">
    <location>
        <begin position="1"/>
        <end position="20"/>
    </location>
</feature>
<evidence type="ECO:0000313" key="3">
    <source>
        <dbReference type="EMBL" id="QNN71308.1"/>
    </source>
</evidence>
<proteinExistence type="predicted"/>
<dbReference type="KEGG" id="tcn:H9L16_07080"/>
<name>A0A7G9STY3_9GAMM</name>
<sequence length="202" mass="21160">MKILGLPLIGMAMFAGQALAASCPAAGERYVIKGFTGDTPVKATGGELDPKWGCRFLVEDSSRELWWNPADIVPAAAAKAAASKPATRPATKPASQSSPGPGNSGKALAIGSVWECTLPGVGLFTGAYFGIVDGSTYRDFDGRTGRYTFDAGTGVLRLTTGSSRGLTYKRETARNFRVLDDAGAITGGNCVYNASKRIDGRW</sequence>
<protein>
    <submittedName>
        <fullName evidence="3">Uncharacterized protein</fullName>
    </submittedName>
</protein>
<keyword evidence="4" id="KW-1185">Reference proteome</keyword>
<feature type="region of interest" description="Disordered" evidence="1">
    <location>
        <begin position="83"/>
        <end position="103"/>
    </location>
</feature>
<reference evidence="3 4" key="1">
    <citation type="submission" date="2020-08" db="EMBL/GenBank/DDBJ databases">
        <title>Genome sequence of Thermomonas carbonis KCTC 42013T.</title>
        <authorList>
            <person name="Hyun D.-W."/>
            <person name="Bae J.-W."/>
        </authorList>
    </citation>
    <scope>NUCLEOTIDE SEQUENCE [LARGE SCALE GENOMIC DNA]</scope>
    <source>
        <strain evidence="3 4">KCTC 42013</strain>
    </source>
</reference>